<dbReference type="GeneID" id="54324580"/>
<protein>
    <submittedName>
        <fullName evidence="2">Uncharacterized protein</fullName>
    </submittedName>
</protein>
<comment type="caution">
    <text evidence="2">The sequence shown here is derived from an EMBL/GenBank/DDBJ whole genome shotgun (WGS) entry which is preliminary data.</text>
</comment>
<dbReference type="RefSeq" id="XP_033420775.1">
    <property type="nucleotide sequence ID" value="XM_033566573.1"/>
</dbReference>
<dbReference type="AlphaFoldDB" id="A0A4S3JA95"/>
<sequence>MYSEPDREVSPDRPETPSSFECYITLRGGRSSAADLSPSSLNHAKHERLTDSEEYKRAVFNASFLQAENSWLRRTRKSAIALYEGTVEPTIEVLSNGSDNIHDALTQFHVAFGAVNQALAICDGEVASDVEATLRDLIPAFETCREGLAKVRSASENLKSGAQTFSDRITESNRSYENFFGITYEEGDEVTPTIKR</sequence>
<reference evidence="1 4" key="2">
    <citation type="submission" date="2019-08" db="EMBL/GenBank/DDBJ databases">
        <title>The genome sequence of a newly discovered highly antifungal drug resistant Aspergillus species, Aspergillus tanneri NIH 1004.</title>
        <authorList>
            <person name="Mounaud S."/>
            <person name="Singh I."/>
            <person name="Joardar V."/>
            <person name="Pakala S."/>
            <person name="Pakala S."/>
            <person name="Venepally P."/>
            <person name="Chung J.K."/>
            <person name="Losada L."/>
            <person name="Nierman W.C."/>
        </authorList>
    </citation>
    <scope>NUCLEOTIDE SEQUENCE [LARGE SCALE GENOMIC DNA]</scope>
    <source>
        <strain evidence="1 4">NIH1004</strain>
    </source>
</reference>
<dbReference type="Proteomes" id="UP000324241">
    <property type="component" value="Unassembled WGS sequence"/>
</dbReference>
<organism evidence="2 3">
    <name type="scientific">Aspergillus tanneri</name>
    <dbReference type="NCBI Taxonomy" id="1220188"/>
    <lineage>
        <taxon>Eukaryota</taxon>
        <taxon>Fungi</taxon>
        <taxon>Dikarya</taxon>
        <taxon>Ascomycota</taxon>
        <taxon>Pezizomycotina</taxon>
        <taxon>Eurotiomycetes</taxon>
        <taxon>Eurotiomycetidae</taxon>
        <taxon>Eurotiales</taxon>
        <taxon>Aspergillaceae</taxon>
        <taxon>Aspergillus</taxon>
        <taxon>Aspergillus subgen. Circumdati</taxon>
    </lineage>
</organism>
<dbReference type="EMBL" id="QUQM01000010">
    <property type="protein sequence ID" value="KAA8641413.1"/>
    <property type="molecule type" value="Genomic_DNA"/>
</dbReference>
<keyword evidence="3" id="KW-1185">Reference proteome</keyword>
<dbReference type="Proteomes" id="UP000308092">
    <property type="component" value="Unassembled WGS sequence"/>
</dbReference>
<dbReference type="VEuPathDB" id="FungiDB:EYZ11_010618"/>
<evidence type="ECO:0000313" key="4">
    <source>
        <dbReference type="Proteomes" id="UP000324241"/>
    </source>
</evidence>
<dbReference type="OrthoDB" id="4432259at2759"/>
<proteinExistence type="predicted"/>
<dbReference type="EMBL" id="SOSA01000584">
    <property type="protein sequence ID" value="THC89921.1"/>
    <property type="molecule type" value="Genomic_DNA"/>
</dbReference>
<evidence type="ECO:0000313" key="2">
    <source>
        <dbReference type="EMBL" id="THC89921.1"/>
    </source>
</evidence>
<evidence type="ECO:0000313" key="3">
    <source>
        <dbReference type="Proteomes" id="UP000308092"/>
    </source>
</evidence>
<accession>A0A4S3JA95</accession>
<reference evidence="2 3" key="1">
    <citation type="submission" date="2019-03" db="EMBL/GenBank/DDBJ databases">
        <title>The genome sequence of a newly discovered highly antifungal drug resistant Aspergillus species, Aspergillus tanneri NIH 1004.</title>
        <authorList>
            <person name="Mounaud S."/>
            <person name="Singh I."/>
            <person name="Joardar V."/>
            <person name="Pakala S."/>
            <person name="Pakala S."/>
            <person name="Venepally P."/>
            <person name="Hoover J."/>
            <person name="Nierman W."/>
            <person name="Chung J."/>
            <person name="Losada L."/>
        </authorList>
    </citation>
    <scope>NUCLEOTIDE SEQUENCE [LARGE SCALE GENOMIC DNA]</scope>
    <source>
        <strain evidence="2 3">NIH1004</strain>
    </source>
</reference>
<name>A0A4S3JA95_9EURO</name>
<gene>
    <name evidence="1" type="ORF">ATNIH1004_001878</name>
    <name evidence="2" type="ORF">EYZ11_010618</name>
</gene>
<evidence type="ECO:0000313" key="1">
    <source>
        <dbReference type="EMBL" id="KAA8641413.1"/>
    </source>
</evidence>